<dbReference type="PANTHER" id="PTHR48163:SF2">
    <property type="entry name" value="EXPRESSED PROTEIN"/>
    <property type="match status" value="1"/>
</dbReference>
<feature type="coiled-coil region" evidence="1">
    <location>
        <begin position="60"/>
        <end position="94"/>
    </location>
</feature>
<dbReference type="Proteomes" id="UP000290289">
    <property type="component" value="Chromosome 11"/>
</dbReference>
<evidence type="ECO:0000313" key="3">
    <source>
        <dbReference type="EMBL" id="RXH84679.1"/>
    </source>
</evidence>
<protein>
    <submittedName>
        <fullName evidence="3">Uncharacterized protein</fullName>
    </submittedName>
</protein>
<organism evidence="3 4">
    <name type="scientific">Malus domestica</name>
    <name type="common">Apple</name>
    <name type="synonym">Pyrus malus</name>
    <dbReference type="NCBI Taxonomy" id="3750"/>
    <lineage>
        <taxon>Eukaryota</taxon>
        <taxon>Viridiplantae</taxon>
        <taxon>Streptophyta</taxon>
        <taxon>Embryophyta</taxon>
        <taxon>Tracheophyta</taxon>
        <taxon>Spermatophyta</taxon>
        <taxon>Magnoliopsida</taxon>
        <taxon>eudicotyledons</taxon>
        <taxon>Gunneridae</taxon>
        <taxon>Pentapetalae</taxon>
        <taxon>rosids</taxon>
        <taxon>fabids</taxon>
        <taxon>Rosales</taxon>
        <taxon>Rosaceae</taxon>
        <taxon>Amygdaloideae</taxon>
        <taxon>Maleae</taxon>
        <taxon>Malus</taxon>
    </lineage>
</organism>
<keyword evidence="4" id="KW-1185">Reference proteome</keyword>
<proteinExistence type="predicted"/>
<dbReference type="EMBL" id="RDQH01000337">
    <property type="protein sequence ID" value="RXH84679.1"/>
    <property type="molecule type" value="Genomic_DNA"/>
</dbReference>
<dbReference type="PANTHER" id="PTHR48163">
    <property type="entry name" value="BNAC02G25670D PROTEIN"/>
    <property type="match status" value="1"/>
</dbReference>
<keyword evidence="1" id="KW-0175">Coiled coil</keyword>
<dbReference type="STRING" id="3750.A0A498INE8"/>
<accession>A0A498INE8</accession>
<comment type="caution">
    <text evidence="3">The sequence shown here is derived from an EMBL/GenBank/DDBJ whole genome shotgun (WGS) entry which is preliminary data.</text>
</comment>
<feature type="coiled-coil region" evidence="1">
    <location>
        <begin position="131"/>
        <end position="347"/>
    </location>
</feature>
<evidence type="ECO:0000256" key="2">
    <source>
        <dbReference type="SAM" id="MobiDB-lite"/>
    </source>
</evidence>
<feature type="coiled-coil region" evidence="1">
    <location>
        <begin position="372"/>
        <end position="406"/>
    </location>
</feature>
<evidence type="ECO:0000313" key="4">
    <source>
        <dbReference type="Proteomes" id="UP000290289"/>
    </source>
</evidence>
<gene>
    <name evidence="3" type="ORF">DVH24_032963</name>
</gene>
<dbReference type="AlphaFoldDB" id="A0A498INE8"/>
<sequence length="437" mass="48948">MDSRHATLGRRTLEEIRQKRAAEKLSKTSSGPDLSKISIPIDNGGMRKSESANRLSESDVSVLVAQIKDLEKKNAELEEQNKNLASMLETKEAGGDVLQKRLNDMEKNTVPSLRKALKDVAMEKDAAVVAREDLSAQLRTLKKRLKDAEEEQYRAEEDAAALRAELNMLQQQAMSGSLSAMNSISNSPDQMQMLEKELASLKSALQQESHLRQQERQQLAEEQARASTLTSVKQELEEKLAAMSRKASEVSEKVAGKEFSLEDKEKLEKQLHDMAVVIERLESSRQKLLIEIDSQSSEIERLFEENSDLSNSYQQAMSISGHWENQVKDCLKHNEELRATIDKLRTDQSKGLLESHEGGANETGSAAYTTEVLSIKDQLAKEQSRAEALSAEVLQLSARLQQATQAYNGLARLYKPVLRNIESNLIKMKQDGPMTVR</sequence>
<reference evidence="3 4" key="1">
    <citation type="submission" date="2018-10" db="EMBL/GenBank/DDBJ databases">
        <title>A high-quality apple genome assembly.</title>
        <authorList>
            <person name="Hu J."/>
        </authorList>
    </citation>
    <scope>NUCLEOTIDE SEQUENCE [LARGE SCALE GENOMIC DNA]</scope>
    <source>
        <strain evidence="4">cv. HFTH1</strain>
        <tissue evidence="3">Young leaf</tissue>
    </source>
</reference>
<evidence type="ECO:0000256" key="1">
    <source>
        <dbReference type="SAM" id="Coils"/>
    </source>
</evidence>
<feature type="compositionally biased region" description="Basic and acidic residues" evidence="2">
    <location>
        <begin position="1"/>
        <end position="26"/>
    </location>
</feature>
<feature type="region of interest" description="Disordered" evidence="2">
    <location>
        <begin position="1"/>
        <end position="59"/>
    </location>
</feature>
<name>A0A498INE8_MALDO</name>